<evidence type="ECO:0000313" key="2">
    <source>
        <dbReference type="Proteomes" id="UP000087171"/>
    </source>
</evidence>
<dbReference type="Proteomes" id="UP000087171">
    <property type="component" value="Chromosome Ca2"/>
</dbReference>
<sequence>MNNQGRSEGSNEKHANTHDVEEQSPTRPVNYAPNSELRATIETRVQIALERQRTGQPLTFEDVMALDYEDALRHLRLQQQNQSQNDQQKQEEDNKNNNNSNNNN</sequence>
<reference evidence="2" key="1">
    <citation type="journal article" date="2013" name="Nat. Biotechnol.">
        <title>Draft genome sequence of chickpea (Cicer arietinum) provides a resource for trait improvement.</title>
        <authorList>
            <person name="Varshney R.K."/>
            <person name="Song C."/>
            <person name="Saxena R.K."/>
            <person name="Azam S."/>
            <person name="Yu S."/>
            <person name="Sharpe A.G."/>
            <person name="Cannon S."/>
            <person name="Baek J."/>
            <person name="Rosen B.D."/>
            <person name="Tar'an B."/>
            <person name="Millan T."/>
            <person name="Zhang X."/>
            <person name="Ramsay L.D."/>
            <person name="Iwata A."/>
            <person name="Wang Y."/>
            <person name="Nelson W."/>
            <person name="Farmer A.D."/>
            <person name="Gaur P.M."/>
            <person name="Soderlund C."/>
            <person name="Penmetsa R.V."/>
            <person name="Xu C."/>
            <person name="Bharti A.K."/>
            <person name="He W."/>
            <person name="Winter P."/>
            <person name="Zhao S."/>
            <person name="Hane J.K."/>
            <person name="Carrasquilla-Garcia N."/>
            <person name="Condie J.A."/>
            <person name="Upadhyaya H.D."/>
            <person name="Luo M.C."/>
            <person name="Thudi M."/>
            <person name="Gowda C.L."/>
            <person name="Singh N.P."/>
            <person name="Lichtenzveig J."/>
            <person name="Gali K.K."/>
            <person name="Rubio J."/>
            <person name="Nadarajan N."/>
            <person name="Dolezel J."/>
            <person name="Bansal K.C."/>
            <person name="Xu X."/>
            <person name="Edwards D."/>
            <person name="Zhang G."/>
            <person name="Kahl G."/>
            <person name="Gil J."/>
            <person name="Singh K.B."/>
            <person name="Datta S.K."/>
            <person name="Jackson S.A."/>
            <person name="Wang J."/>
            <person name="Cook D.R."/>
        </authorList>
    </citation>
    <scope>NUCLEOTIDE SEQUENCE [LARGE SCALE GENOMIC DNA]</scope>
    <source>
        <strain evidence="2">cv. CDC Frontier</strain>
    </source>
</reference>
<dbReference type="RefSeq" id="XP_027188025.1">
    <property type="nucleotide sequence ID" value="XM_027332224.1"/>
</dbReference>
<evidence type="ECO:0000313" key="3">
    <source>
        <dbReference type="RefSeq" id="XP_027188025.1"/>
    </source>
</evidence>
<dbReference type="AlphaFoldDB" id="A0A3Q7YD58"/>
<evidence type="ECO:0000256" key="1">
    <source>
        <dbReference type="SAM" id="MobiDB-lite"/>
    </source>
</evidence>
<dbReference type="GeneID" id="113785541"/>
<feature type="region of interest" description="Disordered" evidence="1">
    <location>
        <begin position="1"/>
        <end position="38"/>
    </location>
</feature>
<feature type="compositionally biased region" description="Low complexity" evidence="1">
    <location>
        <begin position="78"/>
        <end position="87"/>
    </location>
</feature>
<gene>
    <name evidence="3" type="primary">LOC113785541</name>
</gene>
<accession>A0A3Q7YD58</accession>
<feature type="compositionally biased region" description="Basic and acidic residues" evidence="1">
    <location>
        <begin position="9"/>
        <end position="21"/>
    </location>
</feature>
<dbReference type="KEGG" id="cam:113785541"/>
<protein>
    <submittedName>
        <fullName evidence="3">Uncharacterized protein</fullName>
    </submittedName>
</protein>
<proteinExistence type="predicted"/>
<keyword evidence="2" id="KW-1185">Reference proteome</keyword>
<organism evidence="2 3">
    <name type="scientific">Cicer arietinum</name>
    <name type="common">Chickpea</name>
    <name type="synonym">Garbanzo</name>
    <dbReference type="NCBI Taxonomy" id="3827"/>
    <lineage>
        <taxon>Eukaryota</taxon>
        <taxon>Viridiplantae</taxon>
        <taxon>Streptophyta</taxon>
        <taxon>Embryophyta</taxon>
        <taxon>Tracheophyta</taxon>
        <taxon>Spermatophyta</taxon>
        <taxon>Magnoliopsida</taxon>
        <taxon>eudicotyledons</taxon>
        <taxon>Gunneridae</taxon>
        <taxon>Pentapetalae</taxon>
        <taxon>rosids</taxon>
        <taxon>fabids</taxon>
        <taxon>Fabales</taxon>
        <taxon>Fabaceae</taxon>
        <taxon>Papilionoideae</taxon>
        <taxon>50 kb inversion clade</taxon>
        <taxon>NPAAA clade</taxon>
        <taxon>Hologalegina</taxon>
        <taxon>IRL clade</taxon>
        <taxon>Cicereae</taxon>
        <taxon>Cicer</taxon>
    </lineage>
</organism>
<name>A0A3Q7YD58_CICAR</name>
<reference evidence="3" key="2">
    <citation type="submission" date="2025-08" db="UniProtKB">
        <authorList>
            <consortium name="RefSeq"/>
        </authorList>
    </citation>
    <scope>IDENTIFICATION</scope>
    <source>
        <tissue evidence="3">Etiolated seedlings</tissue>
    </source>
</reference>
<feature type="region of interest" description="Disordered" evidence="1">
    <location>
        <begin position="74"/>
        <end position="104"/>
    </location>
</feature>